<dbReference type="AlphaFoldDB" id="A0A1X6X051"/>
<reference evidence="3 4" key="1">
    <citation type="submission" date="2017-02" db="EMBL/GenBank/DDBJ databases">
        <authorList>
            <person name="Peterson S.W."/>
        </authorList>
    </citation>
    <scope>NUCLEOTIDE SEQUENCE [LARGE SCALE GENOMIC DNA]</scope>
    <source>
        <strain evidence="3 4">CIP104813</strain>
    </source>
</reference>
<keyword evidence="4" id="KW-1185">Reference proteome</keyword>
<keyword evidence="3" id="KW-0131">Cell cycle</keyword>
<organism evidence="3 4">
    <name type="scientific">Brachybacterium nesterenkovii</name>
    <dbReference type="NCBI Taxonomy" id="47847"/>
    <lineage>
        <taxon>Bacteria</taxon>
        <taxon>Bacillati</taxon>
        <taxon>Actinomycetota</taxon>
        <taxon>Actinomycetes</taxon>
        <taxon>Micrococcales</taxon>
        <taxon>Dermabacteraceae</taxon>
        <taxon>Brachybacterium</taxon>
    </lineage>
</organism>
<sequence length="172" mass="18242">MARTALAHRATAPAAPRRSTEGRSSGSATAPRPRLTVVTRPNPSSSSVPFTLLCTAIIAVTLFAVLMLNISMSDTSFRLAELQKESHRLTVQEQTLAEESERLSTPQELQKRATELGMVPAGTPAYIDLGQGTIIGEPLPAGGQAAPAELAPVPAAQIYDDDTYWGMGNEGR</sequence>
<evidence type="ECO:0000256" key="2">
    <source>
        <dbReference type="SAM" id="Phobius"/>
    </source>
</evidence>
<evidence type="ECO:0000256" key="1">
    <source>
        <dbReference type="SAM" id="MobiDB-lite"/>
    </source>
</evidence>
<proteinExistence type="predicted"/>
<keyword evidence="2" id="KW-1133">Transmembrane helix</keyword>
<dbReference type="Proteomes" id="UP000195981">
    <property type="component" value="Unassembled WGS sequence"/>
</dbReference>
<name>A0A1X6X051_9MICO</name>
<gene>
    <name evidence="3" type="ORF">FM110_06840</name>
</gene>
<protein>
    <submittedName>
        <fullName evidence="3">Cell division protein FtsL</fullName>
    </submittedName>
</protein>
<evidence type="ECO:0000313" key="3">
    <source>
        <dbReference type="EMBL" id="SLM91618.1"/>
    </source>
</evidence>
<feature type="region of interest" description="Disordered" evidence="1">
    <location>
        <begin position="1"/>
        <end position="46"/>
    </location>
</feature>
<keyword evidence="3" id="KW-0132">Cell division</keyword>
<feature type="transmembrane region" description="Helical" evidence="2">
    <location>
        <begin position="50"/>
        <end position="70"/>
    </location>
</feature>
<accession>A0A1X6X051</accession>
<dbReference type="OrthoDB" id="4792842at2"/>
<dbReference type="RefSeq" id="WP_087103904.1">
    <property type="nucleotide sequence ID" value="NZ_FWFG01000061.1"/>
</dbReference>
<dbReference type="GO" id="GO:0051301">
    <property type="term" value="P:cell division"/>
    <property type="evidence" value="ECO:0007669"/>
    <property type="project" value="UniProtKB-KW"/>
</dbReference>
<evidence type="ECO:0000313" key="4">
    <source>
        <dbReference type="Proteomes" id="UP000195981"/>
    </source>
</evidence>
<keyword evidence="2" id="KW-0472">Membrane</keyword>
<dbReference type="EMBL" id="FWFG01000061">
    <property type="protein sequence ID" value="SLM91618.1"/>
    <property type="molecule type" value="Genomic_DNA"/>
</dbReference>
<keyword evidence="2" id="KW-0812">Transmembrane</keyword>
<feature type="compositionally biased region" description="Low complexity" evidence="1">
    <location>
        <begin position="1"/>
        <end position="17"/>
    </location>
</feature>